<evidence type="ECO:0000256" key="2">
    <source>
        <dbReference type="ARBA" id="ARBA00022771"/>
    </source>
</evidence>
<feature type="compositionally biased region" description="Low complexity" evidence="4">
    <location>
        <begin position="296"/>
        <end position="308"/>
    </location>
</feature>
<dbReference type="InterPro" id="IPR004333">
    <property type="entry name" value="SBP_dom"/>
</dbReference>
<dbReference type="InterPro" id="IPR044817">
    <property type="entry name" value="SBP-like"/>
</dbReference>
<feature type="region of interest" description="Disordered" evidence="4">
    <location>
        <begin position="151"/>
        <end position="194"/>
    </location>
</feature>
<name>A0ABP1FR90_9CHLO</name>
<feature type="compositionally biased region" description="Low complexity" evidence="4">
    <location>
        <begin position="161"/>
        <end position="174"/>
    </location>
</feature>
<feature type="region of interest" description="Disordered" evidence="4">
    <location>
        <begin position="329"/>
        <end position="588"/>
    </location>
</feature>
<dbReference type="PANTHER" id="PTHR31251">
    <property type="entry name" value="SQUAMOSA PROMOTER-BINDING-LIKE PROTEIN 4"/>
    <property type="match status" value="1"/>
</dbReference>
<feature type="compositionally biased region" description="Low complexity" evidence="4">
    <location>
        <begin position="445"/>
        <end position="463"/>
    </location>
</feature>
<reference evidence="6 7" key="1">
    <citation type="submission" date="2024-06" db="EMBL/GenBank/DDBJ databases">
        <authorList>
            <person name="Kraege A."/>
            <person name="Thomma B."/>
        </authorList>
    </citation>
    <scope>NUCLEOTIDE SEQUENCE [LARGE SCALE GENOMIC DNA]</scope>
</reference>
<accession>A0ABP1FR90</accession>
<keyword evidence="3" id="KW-0862">Zinc</keyword>
<feature type="compositionally biased region" description="Polar residues" evidence="4">
    <location>
        <begin position="329"/>
        <end position="340"/>
    </location>
</feature>
<gene>
    <name evidence="6" type="primary">g4825</name>
    <name evidence="6" type="ORF">VP750_LOCUS4117</name>
</gene>
<dbReference type="PROSITE" id="PS51141">
    <property type="entry name" value="ZF_SBP"/>
    <property type="match status" value="1"/>
</dbReference>
<dbReference type="EMBL" id="CAXHTA020000007">
    <property type="protein sequence ID" value="CAL5222458.1"/>
    <property type="molecule type" value="Genomic_DNA"/>
</dbReference>
<evidence type="ECO:0000313" key="7">
    <source>
        <dbReference type="Proteomes" id="UP001497392"/>
    </source>
</evidence>
<feature type="region of interest" description="Disordered" evidence="4">
    <location>
        <begin position="41"/>
        <end position="81"/>
    </location>
</feature>
<feature type="region of interest" description="Disordered" evidence="4">
    <location>
        <begin position="1"/>
        <end position="29"/>
    </location>
</feature>
<evidence type="ECO:0000259" key="5">
    <source>
        <dbReference type="PROSITE" id="PS51141"/>
    </source>
</evidence>
<feature type="region of interest" description="Disordered" evidence="4">
    <location>
        <begin position="668"/>
        <end position="749"/>
    </location>
</feature>
<dbReference type="Pfam" id="PF03110">
    <property type="entry name" value="SBP"/>
    <property type="match status" value="1"/>
</dbReference>
<dbReference type="PANTHER" id="PTHR31251:SF169">
    <property type="entry name" value="SQUAMOSA PROMOTER-BINDING-LIKE PROTEIN 8"/>
    <property type="match status" value="1"/>
</dbReference>
<dbReference type="InterPro" id="IPR036893">
    <property type="entry name" value="SBP_sf"/>
</dbReference>
<sequence length="1357" mass="141457">MSSSSTEDGAPGKRRLQSPEEGAGPASWVVKRQRSGVLVAVSNELQRSEKHTQAVSPAPSGGGSAGTGASPKPRRSQTSARPFTCQVEDCTRDVCELSTYHFRYRICNVHIRLPAFMRQGKLQRFCQQCGRCHELSEFEGNQRSCRAQLDRHNARRRQAKKNAQAAKSGAAGHSVATSASQPLSSALQGASASREAPRAYSADLEHYQRTRAIRPVGKVGQAMPAAEAAALLAAAANGQHRFALGGATSAFGQYNEASAAGASQHSGSRFPNLAQAPARQPALFKRGPQRRESEESMSQQPQISSSSSDGAGQTAEASAALQSLYKFARSSQQDGASSRAPSGMTYRRPEKEETARPSPATDQQGNGGKTGLSPREKEQAAAVAAELTARTPAEGVAKTAPLTHGEGKEEGSPADDSAVHPKLRQKTNGSSRAMISTWQQHSDNSSSAPLAGLPALASAAAAAQDELEGAEKEKDQAEQQPGTEEIDAKRVGSNTQSDPIEPQPTPFEAFTQAPLSTEKPELAPAKARVQAPEAFPSTESSAMGFPQLSASRPPSDVRTASIRTGGTGSMASRSMSDSLAVGRSMDSAAPTESSVARSLAERNAQLLGFLQKNHLLETSQAIAAMPAVGSATLSAALAQRAASTQSSMDVMTAENIAAALPELTQSLHEPAGRGASPFAPAVSSGPSGKPPAFPQGQRPGRLASVTEEEEPVASEDAVRHWLQYGRPPGTKGVTEPQEPPAKASLVAPPQADRAMEKALPERPQERKTLAGALPEGLRTALGLSAGQPVGQLQSAMEKGQMDTGLLAATPATVAVATANVPGASAASAKMDAMLGSRAQLAKPQQLESMAAIQQPLSAPAARPALQPGMEPARSNPPLSAFGSVPAEAPGAGLFRAAQMPMLPAANPMALHLYQTLMAASLMGAGGQHHLQEGAPLHAMPQAMNSAIDPNMLLGPALAPDGGQAAMTHLLAMRSEVMALHLSVKLFHCTPQELPDDAQEQLTAWLRQAPACTELYVRSGCVHLTVTAYVHEATAVEAEAGGVLAAVKSLVQQPSDIWRKGSMLVSFMDDAVMVCGGVPERICALSGLCAGGSRAAPMVTMPGQLVALEVQRLPNATDPCTVLCRSRGSYWAIQAEALDRGSSSILYGVRLPEDMPPGVAYLEVEQGPFVSVSTPVLVMPPQRFMAAAEVLQLLRGSPIAAAGLALGGVSPAVAWQLAMGAFIQLGLSLKHSFSMPASTSAMAAPEGTPPALLAPLQALQPLAVARMHANLLQLGLFCSMPNLAYMFMGGLQAQHLPEKQQQGQGVQQTFSFPQTNMRAAGGYGWGLKPFQNPCQPRVPSPSPLAILAAAAQLTGCSA</sequence>
<evidence type="ECO:0000256" key="1">
    <source>
        <dbReference type="ARBA" id="ARBA00022723"/>
    </source>
</evidence>
<feature type="compositionally biased region" description="Polar residues" evidence="4">
    <location>
        <begin position="175"/>
        <end position="191"/>
    </location>
</feature>
<keyword evidence="1" id="KW-0479">Metal-binding</keyword>
<keyword evidence="7" id="KW-1185">Reference proteome</keyword>
<evidence type="ECO:0000313" key="6">
    <source>
        <dbReference type="EMBL" id="CAL5222458.1"/>
    </source>
</evidence>
<evidence type="ECO:0000256" key="3">
    <source>
        <dbReference type="ARBA" id="ARBA00022833"/>
    </source>
</evidence>
<comment type="caution">
    <text evidence="6">The sequence shown here is derived from an EMBL/GenBank/DDBJ whole genome shotgun (WGS) entry which is preliminary data.</text>
</comment>
<feature type="compositionally biased region" description="Polar residues" evidence="4">
    <location>
        <begin position="561"/>
        <end position="577"/>
    </location>
</feature>
<organism evidence="6 7">
    <name type="scientific">Coccomyxa viridis</name>
    <dbReference type="NCBI Taxonomy" id="1274662"/>
    <lineage>
        <taxon>Eukaryota</taxon>
        <taxon>Viridiplantae</taxon>
        <taxon>Chlorophyta</taxon>
        <taxon>core chlorophytes</taxon>
        <taxon>Trebouxiophyceae</taxon>
        <taxon>Trebouxiophyceae incertae sedis</taxon>
        <taxon>Coccomyxaceae</taxon>
        <taxon>Coccomyxa</taxon>
    </lineage>
</organism>
<feature type="domain" description="SBP-type" evidence="5">
    <location>
        <begin position="82"/>
        <end position="159"/>
    </location>
</feature>
<evidence type="ECO:0000256" key="4">
    <source>
        <dbReference type="SAM" id="MobiDB-lite"/>
    </source>
</evidence>
<proteinExistence type="predicted"/>
<feature type="compositionally biased region" description="Polar residues" evidence="4">
    <location>
        <begin position="426"/>
        <end position="444"/>
    </location>
</feature>
<protein>
    <submittedName>
        <fullName evidence="6">G4825 protein</fullName>
    </submittedName>
</protein>
<dbReference type="Proteomes" id="UP001497392">
    <property type="component" value="Unassembled WGS sequence"/>
</dbReference>
<keyword evidence="2" id="KW-0863">Zinc-finger</keyword>
<dbReference type="SUPFAM" id="SSF103612">
    <property type="entry name" value="SBT domain"/>
    <property type="match status" value="1"/>
</dbReference>
<dbReference type="Gene3D" id="4.10.1100.10">
    <property type="entry name" value="Transcription factor, SBP-box domain"/>
    <property type="match status" value="1"/>
</dbReference>
<feature type="region of interest" description="Disordered" evidence="4">
    <location>
        <begin position="262"/>
        <end position="317"/>
    </location>
</feature>
<feature type="compositionally biased region" description="Low complexity" evidence="4">
    <location>
        <begin position="380"/>
        <end position="393"/>
    </location>
</feature>